<keyword evidence="9 10" id="KW-0472">Membrane</keyword>
<evidence type="ECO:0000256" key="1">
    <source>
        <dbReference type="ARBA" id="ARBA00001947"/>
    </source>
</evidence>
<evidence type="ECO:0000256" key="6">
    <source>
        <dbReference type="ARBA" id="ARBA00022833"/>
    </source>
</evidence>
<dbReference type="PANTHER" id="PTHR42837:SF2">
    <property type="entry name" value="MEMBRANE METALLOPROTEASE ARASP2, CHLOROPLASTIC-RELATED"/>
    <property type="match status" value="1"/>
</dbReference>
<feature type="transmembrane region" description="Helical" evidence="10">
    <location>
        <begin position="96"/>
        <end position="121"/>
    </location>
</feature>
<feature type="domain" description="PDZ" evidence="11">
    <location>
        <begin position="185"/>
        <end position="247"/>
    </location>
</feature>
<feature type="transmembrane region" description="Helical" evidence="10">
    <location>
        <begin position="6"/>
        <end position="27"/>
    </location>
</feature>
<dbReference type="InterPro" id="IPR004387">
    <property type="entry name" value="Pept_M50_Zn"/>
</dbReference>
<evidence type="ECO:0000256" key="2">
    <source>
        <dbReference type="ARBA" id="ARBA00004141"/>
    </source>
</evidence>
<dbReference type="InterPro" id="IPR041489">
    <property type="entry name" value="PDZ_6"/>
</dbReference>
<dbReference type="Pfam" id="PF17820">
    <property type="entry name" value="PDZ_6"/>
    <property type="match status" value="1"/>
</dbReference>
<keyword evidence="7 10" id="KW-1133">Transmembrane helix</keyword>
<reference evidence="12" key="1">
    <citation type="submission" date="2018-05" db="EMBL/GenBank/DDBJ databases">
        <authorList>
            <person name="Lanie J.A."/>
            <person name="Ng W.-L."/>
            <person name="Kazmierczak K.M."/>
            <person name="Andrzejewski T.M."/>
            <person name="Davidsen T.M."/>
            <person name="Wayne K.J."/>
            <person name="Tettelin H."/>
            <person name="Glass J.I."/>
            <person name="Rusch D."/>
            <person name="Podicherti R."/>
            <person name="Tsui H.-C.T."/>
            <person name="Winkler M.E."/>
        </authorList>
    </citation>
    <scope>NUCLEOTIDE SEQUENCE</scope>
</reference>
<dbReference type="PANTHER" id="PTHR42837">
    <property type="entry name" value="REGULATOR OF SIGMA-E PROTEASE RSEP"/>
    <property type="match status" value="1"/>
</dbReference>
<dbReference type="CDD" id="cd06163">
    <property type="entry name" value="S2P-M50_PDZ_RseP-like"/>
    <property type="match status" value="1"/>
</dbReference>
<evidence type="ECO:0000256" key="7">
    <source>
        <dbReference type="ARBA" id="ARBA00022989"/>
    </source>
</evidence>
<name>A0A381S1L6_9ZZZZ</name>
<dbReference type="EMBL" id="UINC01002491">
    <property type="protein sequence ID" value="SUZ97251.1"/>
    <property type="molecule type" value="Genomic_DNA"/>
</dbReference>
<keyword evidence="3" id="KW-0645">Protease</keyword>
<sequence length="446" mass="47429">MFGLSLLAVVLSFVGMLVVHELGHFLVARRTGMQVTEFFIGFGPRVWSVHRGETEYGVKAIPAGAYVRVTGMTNLDEVDPALEHRTYRHQSYPKRIALAVAGSGMQFLLAVVLLVAIFIGMGRPDADDWTVGSVVPGTAAEAAGIQADDRILAVAGRTVADFERFGEVVRSVPGRVVSVELERNGVHLIRSVAIGERLTGSGAAAFPGLFPGDRIIAVDGVATATWSDVETLVEVGATHQLTVRRSDDATIGLTTLARRLPTEAAAVVGFFGISPRHPMVRLGPVTAVTEAATTVGDLLWMSADALVRFFTPGGLSGFVGGAVESGSGQGELGVTTADPVDDNRLLSIYGVVRLGDAVFDSGVYNFLWFLVLVNVFVGVFNLVPLLPLDGGHIAIATYERLRSRGGRRHIADAAKLAPLTWAVVAFLLALALIALYRDIVDPLAFF</sequence>
<evidence type="ECO:0000256" key="8">
    <source>
        <dbReference type="ARBA" id="ARBA00023049"/>
    </source>
</evidence>
<organism evidence="12">
    <name type="scientific">marine metagenome</name>
    <dbReference type="NCBI Taxonomy" id="408172"/>
    <lineage>
        <taxon>unclassified sequences</taxon>
        <taxon>metagenomes</taxon>
        <taxon>ecological metagenomes</taxon>
    </lineage>
</organism>
<protein>
    <recommendedName>
        <fullName evidence="11">PDZ domain-containing protein</fullName>
    </recommendedName>
</protein>
<evidence type="ECO:0000259" key="11">
    <source>
        <dbReference type="PROSITE" id="PS50106"/>
    </source>
</evidence>
<accession>A0A381S1L6</accession>
<evidence type="ECO:0000256" key="5">
    <source>
        <dbReference type="ARBA" id="ARBA00022801"/>
    </source>
</evidence>
<proteinExistence type="predicted"/>
<dbReference type="InterPro" id="IPR001478">
    <property type="entry name" value="PDZ"/>
</dbReference>
<keyword evidence="8" id="KW-0482">Metalloprotease</keyword>
<dbReference type="SMART" id="SM00228">
    <property type="entry name" value="PDZ"/>
    <property type="match status" value="2"/>
</dbReference>
<comment type="cofactor">
    <cofactor evidence="1">
        <name>Zn(2+)</name>
        <dbReference type="ChEBI" id="CHEBI:29105"/>
    </cofactor>
</comment>
<dbReference type="AlphaFoldDB" id="A0A381S1L6"/>
<evidence type="ECO:0000256" key="3">
    <source>
        <dbReference type="ARBA" id="ARBA00022670"/>
    </source>
</evidence>
<keyword evidence="6" id="KW-0862">Zinc</keyword>
<gene>
    <name evidence="12" type="ORF">METZ01_LOCUS50105</name>
</gene>
<evidence type="ECO:0000256" key="4">
    <source>
        <dbReference type="ARBA" id="ARBA00022692"/>
    </source>
</evidence>
<dbReference type="GO" id="GO:0006508">
    <property type="term" value="P:proteolysis"/>
    <property type="evidence" value="ECO:0007669"/>
    <property type="project" value="UniProtKB-KW"/>
</dbReference>
<dbReference type="GO" id="GO:0004222">
    <property type="term" value="F:metalloendopeptidase activity"/>
    <property type="evidence" value="ECO:0007669"/>
    <property type="project" value="InterPro"/>
</dbReference>
<keyword evidence="4 10" id="KW-0812">Transmembrane</keyword>
<dbReference type="PROSITE" id="PS50106">
    <property type="entry name" value="PDZ"/>
    <property type="match status" value="1"/>
</dbReference>
<comment type="subcellular location">
    <subcellularLocation>
        <location evidence="2">Membrane</location>
        <topology evidence="2">Multi-pass membrane protein</topology>
    </subcellularLocation>
</comment>
<evidence type="ECO:0000313" key="12">
    <source>
        <dbReference type="EMBL" id="SUZ97251.1"/>
    </source>
</evidence>
<evidence type="ECO:0000256" key="10">
    <source>
        <dbReference type="SAM" id="Phobius"/>
    </source>
</evidence>
<dbReference type="CDD" id="cd05709">
    <property type="entry name" value="S2P-M50"/>
    <property type="match status" value="1"/>
</dbReference>
<feature type="transmembrane region" description="Helical" evidence="10">
    <location>
        <begin position="416"/>
        <end position="436"/>
    </location>
</feature>
<dbReference type="GO" id="GO:0016020">
    <property type="term" value="C:membrane"/>
    <property type="evidence" value="ECO:0007669"/>
    <property type="project" value="UniProtKB-SubCell"/>
</dbReference>
<dbReference type="InterPro" id="IPR036034">
    <property type="entry name" value="PDZ_sf"/>
</dbReference>
<keyword evidence="5" id="KW-0378">Hydrolase</keyword>
<feature type="transmembrane region" description="Helical" evidence="10">
    <location>
        <begin position="366"/>
        <end position="395"/>
    </location>
</feature>
<evidence type="ECO:0000256" key="9">
    <source>
        <dbReference type="ARBA" id="ARBA00023136"/>
    </source>
</evidence>
<dbReference type="InterPro" id="IPR008915">
    <property type="entry name" value="Peptidase_M50"/>
</dbReference>
<dbReference type="Pfam" id="PF02163">
    <property type="entry name" value="Peptidase_M50"/>
    <property type="match status" value="1"/>
</dbReference>
<dbReference type="Gene3D" id="2.30.42.10">
    <property type="match status" value="2"/>
</dbReference>
<dbReference type="SUPFAM" id="SSF50156">
    <property type="entry name" value="PDZ domain-like"/>
    <property type="match status" value="2"/>
</dbReference>